<dbReference type="EMBL" id="JACNJH010000120">
    <property type="protein sequence ID" value="MBC8361094.1"/>
    <property type="molecule type" value="Genomic_DNA"/>
</dbReference>
<dbReference type="AlphaFoldDB" id="A0A8J6NMX0"/>
<sequence length="88" mass="10261">MAVFKRFSTDDFDKLLFHSIRWWHLLIQETVDFKLLIRYKKASTEMEEAYLMGFSGGSEEGKLVTALLQLDPRISIKTLRVNPKPAKD</sequence>
<name>A0A8J6NMX0_9BACT</name>
<organism evidence="1 2">
    <name type="scientific">Candidatus Desulfatibia profunda</name>
    <dbReference type="NCBI Taxonomy" id="2841695"/>
    <lineage>
        <taxon>Bacteria</taxon>
        <taxon>Pseudomonadati</taxon>
        <taxon>Thermodesulfobacteriota</taxon>
        <taxon>Desulfobacteria</taxon>
        <taxon>Desulfobacterales</taxon>
        <taxon>Desulfobacterales incertae sedis</taxon>
        <taxon>Candidatus Desulfatibia</taxon>
    </lineage>
</organism>
<accession>A0A8J6NMX0</accession>
<gene>
    <name evidence="1" type="ORF">H8E23_06830</name>
</gene>
<proteinExistence type="predicted"/>
<protein>
    <submittedName>
        <fullName evidence="1">Uncharacterized protein</fullName>
    </submittedName>
</protein>
<evidence type="ECO:0000313" key="2">
    <source>
        <dbReference type="Proteomes" id="UP000603434"/>
    </source>
</evidence>
<dbReference type="Proteomes" id="UP000603434">
    <property type="component" value="Unassembled WGS sequence"/>
</dbReference>
<reference evidence="1 2" key="1">
    <citation type="submission" date="2020-08" db="EMBL/GenBank/DDBJ databases">
        <title>Bridging the membrane lipid divide: bacteria of the FCB group superphylum have the potential to synthesize archaeal ether lipids.</title>
        <authorList>
            <person name="Villanueva L."/>
            <person name="Von Meijenfeldt F.A.B."/>
            <person name="Westbye A.B."/>
            <person name="Yadav S."/>
            <person name="Hopmans E.C."/>
            <person name="Dutilh B.E."/>
            <person name="Sinninghe Damste J.S."/>
        </authorList>
    </citation>
    <scope>NUCLEOTIDE SEQUENCE [LARGE SCALE GENOMIC DNA]</scope>
    <source>
        <strain evidence="1">NIOZ-UU30</strain>
    </source>
</reference>
<evidence type="ECO:0000313" key="1">
    <source>
        <dbReference type="EMBL" id="MBC8361094.1"/>
    </source>
</evidence>
<comment type="caution">
    <text evidence="1">The sequence shown here is derived from an EMBL/GenBank/DDBJ whole genome shotgun (WGS) entry which is preliminary data.</text>
</comment>